<name>A0A6N8T957_SHIZO</name>
<evidence type="ECO:0000313" key="2">
    <source>
        <dbReference type="Proteomes" id="UP000440304"/>
    </source>
</evidence>
<evidence type="ECO:0000313" key="1">
    <source>
        <dbReference type="EMBL" id="MXN99100.1"/>
    </source>
</evidence>
<proteinExistence type="predicted"/>
<dbReference type="OrthoDB" id="8421640at2"/>
<dbReference type="RefSeq" id="WP_160784546.1">
    <property type="nucleotide sequence ID" value="NZ_CP086610.1"/>
</dbReference>
<accession>A0A6N8T957</accession>
<protein>
    <submittedName>
        <fullName evidence="1">Uncharacterized protein</fullName>
    </submittedName>
</protein>
<sequence>MNTQKSLSDGADLAVLVRGNGFSYAIRRFVGEAIAAHRKRAAIRHTAYELNQLPPYLQQDIDWPAIGKHEER</sequence>
<reference evidence="1 2" key="1">
    <citation type="submission" date="2019-12" db="EMBL/GenBank/DDBJ databases">
        <title>Shinella granuli gen. nov., sp. nov., and proposal of the reclassification of Zoogloea ramigera ATCC 19623 as Shinella zoogloeoides sp. nov.</title>
        <authorList>
            <person name="Gao J."/>
        </authorList>
    </citation>
    <scope>NUCLEOTIDE SEQUENCE [LARGE SCALE GENOMIC DNA]</scope>
    <source>
        <strain evidence="1 2">DSM 287</strain>
    </source>
</reference>
<gene>
    <name evidence="1" type="ORF">GR156_02180</name>
</gene>
<organism evidence="1 2">
    <name type="scientific">Shinella zoogloeoides</name>
    <name type="common">Crabtreella saccharophila</name>
    <dbReference type="NCBI Taxonomy" id="352475"/>
    <lineage>
        <taxon>Bacteria</taxon>
        <taxon>Pseudomonadati</taxon>
        <taxon>Pseudomonadota</taxon>
        <taxon>Alphaproteobacteria</taxon>
        <taxon>Hyphomicrobiales</taxon>
        <taxon>Rhizobiaceae</taxon>
        <taxon>Shinella</taxon>
    </lineage>
</organism>
<comment type="caution">
    <text evidence="1">The sequence shown here is derived from an EMBL/GenBank/DDBJ whole genome shotgun (WGS) entry which is preliminary data.</text>
</comment>
<dbReference type="EMBL" id="WUML01000001">
    <property type="protein sequence ID" value="MXN99100.1"/>
    <property type="molecule type" value="Genomic_DNA"/>
</dbReference>
<dbReference type="AlphaFoldDB" id="A0A6N8T957"/>
<dbReference type="Proteomes" id="UP000440304">
    <property type="component" value="Unassembled WGS sequence"/>
</dbReference>